<organism evidence="1 2">
    <name type="scientific">Sphaeroforma arctica JP610</name>
    <dbReference type="NCBI Taxonomy" id="667725"/>
    <lineage>
        <taxon>Eukaryota</taxon>
        <taxon>Ichthyosporea</taxon>
        <taxon>Ichthyophonida</taxon>
        <taxon>Sphaeroforma</taxon>
    </lineage>
</organism>
<dbReference type="EMBL" id="KQ241633">
    <property type="protein sequence ID" value="KNC86839.1"/>
    <property type="molecule type" value="Genomic_DNA"/>
</dbReference>
<dbReference type="Proteomes" id="UP000054560">
    <property type="component" value="Unassembled WGS sequence"/>
</dbReference>
<name>A0A0L0GD54_9EUKA</name>
<sequence>MCAHRQGQSRPVSLADDVLNLEDINLSPDDTNFGLILLQSVESIEDVGVKARVYNDLKEKVKTINTLKMELQHLKQEQFLLNERNAYQKVELKRLANIIQAINEALKARDIELPEVEGWTPHDPENSLGGLVPQATAFDIRISQHIKRDQQNIPQSKAA</sequence>
<protein>
    <submittedName>
        <fullName evidence="1">Uncharacterized protein</fullName>
    </submittedName>
</protein>
<dbReference type="AlphaFoldDB" id="A0A0L0GD54"/>
<dbReference type="GeneID" id="25901536"/>
<accession>A0A0L0GD54</accession>
<gene>
    <name evidence="1" type="ORF">SARC_01032</name>
</gene>
<keyword evidence="2" id="KW-1185">Reference proteome</keyword>
<evidence type="ECO:0000313" key="1">
    <source>
        <dbReference type="EMBL" id="KNC86839.1"/>
    </source>
</evidence>
<reference evidence="1 2" key="1">
    <citation type="submission" date="2011-02" db="EMBL/GenBank/DDBJ databases">
        <title>The Genome Sequence of Sphaeroforma arctica JP610.</title>
        <authorList>
            <consortium name="The Broad Institute Genome Sequencing Platform"/>
            <person name="Russ C."/>
            <person name="Cuomo C."/>
            <person name="Young S.K."/>
            <person name="Zeng Q."/>
            <person name="Gargeya S."/>
            <person name="Alvarado L."/>
            <person name="Berlin A."/>
            <person name="Chapman S.B."/>
            <person name="Chen Z."/>
            <person name="Freedman E."/>
            <person name="Gellesch M."/>
            <person name="Goldberg J."/>
            <person name="Griggs A."/>
            <person name="Gujja S."/>
            <person name="Heilman E."/>
            <person name="Heiman D."/>
            <person name="Howarth C."/>
            <person name="Mehta T."/>
            <person name="Neiman D."/>
            <person name="Pearson M."/>
            <person name="Roberts A."/>
            <person name="Saif S."/>
            <person name="Shea T."/>
            <person name="Shenoy N."/>
            <person name="Sisk P."/>
            <person name="Stolte C."/>
            <person name="Sykes S."/>
            <person name="White J."/>
            <person name="Yandava C."/>
            <person name="Burger G."/>
            <person name="Gray M.W."/>
            <person name="Holland P.W.H."/>
            <person name="King N."/>
            <person name="Lang F.B.F."/>
            <person name="Roger A.J."/>
            <person name="Ruiz-Trillo I."/>
            <person name="Haas B."/>
            <person name="Nusbaum C."/>
            <person name="Birren B."/>
        </authorList>
    </citation>
    <scope>NUCLEOTIDE SEQUENCE [LARGE SCALE GENOMIC DNA]</scope>
    <source>
        <strain evidence="1 2">JP610</strain>
    </source>
</reference>
<dbReference type="RefSeq" id="XP_014160741.1">
    <property type="nucleotide sequence ID" value="XM_014305266.1"/>
</dbReference>
<proteinExistence type="predicted"/>
<evidence type="ECO:0000313" key="2">
    <source>
        <dbReference type="Proteomes" id="UP000054560"/>
    </source>
</evidence>